<dbReference type="GO" id="GO:0005524">
    <property type="term" value="F:ATP binding"/>
    <property type="evidence" value="ECO:0007669"/>
    <property type="project" value="UniProtKB-UniRule"/>
</dbReference>
<protein>
    <recommendedName>
        <fullName evidence="14">Methionine--tRNA ligase</fullName>
        <ecNumber evidence="14">6.1.1.10</ecNumber>
    </recommendedName>
    <alternativeName>
        <fullName evidence="14">Methionyl-tRNA synthetase</fullName>
        <shortName evidence="14">MetRS</shortName>
    </alternativeName>
</protein>
<evidence type="ECO:0000256" key="14">
    <source>
        <dbReference type="HAMAP-Rule" id="MF_01228"/>
    </source>
</evidence>
<dbReference type="Gene3D" id="3.40.50.620">
    <property type="entry name" value="HUPs"/>
    <property type="match status" value="1"/>
</dbReference>
<keyword evidence="11 14" id="KW-0648">Protein biosynthesis</keyword>
<dbReference type="AlphaFoldDB" id="A0A2U8FF36"/>
<dbReference type="FunFam" id="2.40.50.140:FF:000042">
    <property type="entry name" value="Methionine--tRNA ligase"/>
    <property type="match status" value="1"/>
</dbReference>
<dbReference type="Pfam" id="PF09334">
    <property type="entry name" value="tRNA-synt_1g"/>
    <property type="match status" value="2"/>
</dbReference>
<dbReference type="InterPro" id="IPR041872">
    <property type="entry name" value="Anticodon_Met"/>
</dbReference>
<dbReference type="Pfam" id="PF01588">
    <property type="entry name" value="tRNA_bind"/>
    <property type="match status" value="1"/>
</dbReference>
<dbReference type="InterPro" id="IPR023457">
    <property type="entry name" value="Met-tRNA_synth_2"/>
</dbReference>
<feature type="binding site" evidence="14">
    <location>
        <position position="131"/>
    </location>
    <ligand>
        <name>Zn(2+)</name>
        <dbReference type="ChEBI" id="CHEBI:29105"/>
    </ligand>
</feature>
<comment type="similarity">
    <text evidence="3 14">Belongs to the class-I aminoacyl-tRNA synthetase family. MetG type 2A subfamily.</text>
</comment>
<evidence type="ECO:0000256" key="3">
    <source>
        <dbReference type="ARBA" id="ARBA00006590"/>
    </source>
</evidence>
<evidence type="ECO:0000313" key="17">
    <source>
        <dbReference type="Proteomes" id="UP000244890"/>
    </source>
</evidence>
<keyword evidence="6 14" id="KW-0820">tRNA-binding</keyword>
<dbReference type="GO" id="GO:0046872">
    <property type="term" value="F:metal ion binding"/>
    <property type="evidence" value="ECO:0007669"/>
    <property type="project" value="UniProtKB-KW"/>
</dbReference>
<evidence type="ECO:0000256" key="5">
    <source>
        <dbReference type="ARBA" id="ARBA00022490"/>
    </source>
</evidence>
<dbReference type="EMBL" id="CP021886">
    <property type="protein sequence ID" value="AWI34666.1"/>
    <property type="molecule type" value="Genomic_DNA"/>
</dbReference>
<dbReference type="Proteomes" id="UP000244890">
    <property type="component" value="Chromosome"/>
</dbReference>
<dbReference type="PROSITE" id="PS50886">
    <property type="entry name" value="TRBD"/>
    <property type="match status" value="1"/>
</dbReference>
<dbReference type="NCBIfam" id="TIGR00399">
    <property type="entry name" value="metG_C_term"/>
    <property type="match status" value="1"/>
</dbReference>
<comment type="function">
    <text evidence="1 14">Is required not only for elongation of protein synthesis but also for the initiation of all mRNA translation through initiator tRNA(fMet) aminoacylation.</text>
</comment>
<dbReference type="OrthoDB" id="9810191at2"/>
<feature type="binding site" evidence="14">
    <location>
        <position position="152"/>
    </location>
    <ligand>
        <name>Zn(2+)</name>
        <dbReference type="ChEBI" id="CHEBI:29105"/>
    </ligand>
</feature>
<evidence type="ECO:0000256" key="7">
    <source>
        <dbReference type="ARBA" id="ARBA00022598"/>
    </source>
</evidence>
<comment type="subunit">
    <text evidence="4 14">Homodimer.</text>
</comment>
<dbReference type="FunFam" id="2.170.220.10:FF:000002">
    <property type="entry name" value="Methionine--tRNA ligase"/>
    <property type="match status" value="1"/>
</dbReference>
<dbReference type="HAMAP" id="MF_01228">
    <property type="entry name" value="Met_tRNA_synth_type2"/>
    <property type="match status" value="1"/>
</dbReference>
<dbReference type="InterPro" id="IPR009080">
    <property type="entry name" value="tRNAsynth_Ia_anticodon-bd"/>
</dbReference>
<name>A0A2U8FF36_9HELI</name>
<evidence type="ECO:0000256" key="13">
    <source>
        <dbReference type="ARBA" id="ARBA00047364"/>
    </source>
</evidence>
<comment type="caution">
    <text evidence="14">Lacks conserved residue(s) required for the propagation of feature annotation.</text>
</comment>
<sequence length="640" mass="73895">MEEALSSKFYITTPIYYVNDIPHIGHAYTTIIVDALARFHRLLGQEVFFLTGTDEHGQKIEQAAAKKGKNPKEYVDEISKRFKDIWESFGISYDKFIRTTDSYHIQTAQKAFLKMHQRGDIYKGEYEGNYCISCEAFFTKSQLIEGGRCPDCKKETTLVKEESYFFKLSAYQERLLKFYKQHSDFIFPKSRYNEVIRFIEDGLEDLSITRTSFDWGVKLPSEIANKDSKKHIMYVWLDALINYLSALGYENESDDKMEFWPVNYHIVGKDILRFHAIYWLAFLMSLELPLPRHIAAHGWWTKDGAKMSKSVGNVVNPQEIVNAYGLDCFRYFILREVPFGQDGDFSQKALIERINADLSNDLGNLLNRLLGMSAKYFNNHLRVDIQAFKAHYKEELESIHKILMGLESLIQEVQIHRYLEELWKIFALANGMIAKKEPWRLVKEDKMQEVAELLVFIANLLIKAAFCLSPCMPKTAKEILDVFNIPLESKHYLEFIKNNQIISEMVLTPIMALFPKIETPLLEEKQKQIKTQHFITKEEFSKIEIKVGTILGAEIMPKSEKLLKLQVDLGEERERQIIAGIKSYYTTQDLIGRQVCVLANLKPAKLMGELSEGMILAVSDDDGLSLIQPQAIKKNGSQIS</sequence>
<dbReference type="KEGG" id="had:CDV25_07740"/>
<dbReference type="NCBIfam" id="NF008900">
    <property type="entry name" value="PRK12267.1"/>
    <property type="match status" value="1"/>
</dbReference>
<feature type="short sequence motif" description="'KMSKS' region" evidence="14">
    <location>
        <begin position="306"/>
        <end position="310"/>
    </location>
</feature>
<dbReference type="SUPFAM" id="SSF50249">
    <property type="entry name" value="Nucleic acid-binding proteins"/>
    <property type="match status" value="1"/>
</dbReference>
<evidence type="ECO:0000313" key="16">
    <source>
        <dbReference type="EMBL" id="AWI34666.1"/>
    </source>
</evidence>
<evidence type="ECO:0000256" key="8">
    <source>
        <dbReference type="ARBA" id="ARBA00022741"/>
    </source>
</evidence>
<feature type="domain" description="TRNA-binding" evidence="15">
    <location>
        <begin position="539"/>
        <end position="640"/>
    </location>
</feature>
<dbReference type="InterPro" id="IPR033911">
    <property type="entry name" value="MetRS_core"/>
</dbReference>
<evidence type="ECO:0000259" key="15">
    <source>
        <dbReference type="PROSITE" id="PS50886"/>
    </source>
</evidence>
<evidence type="ECO:0000256" key="10">
    <source>
        <dbReference type="ARBA" id="ARBA00022884"/>
    </source>
</evidence>
<dbReference type="Pfam" id="PF19303">
    <property type="entry name" value="Anticodon_3"/>
    <property type="match status" value="1"/>
</dbReference>
<feature type="short sequence motif" description="'HIGH' region" evidence="14">
    <location>
        <begin position="16"/>
        <end position="26"/>
    </location>
</feature>
<dbReference type="SUPFAM" id="SSF47323">
    <property type="entry name" value="Anticodon-binding domain of a subclass of class I aminoacyl-tRNA synthetases"/>
    <property type="match status" value="1"/>
</dbReference>
<dbReference type="EC" id="6.1.1.10" evidence="14"/>
<comment type="cofactor">
    <cofactor evidence="14">
        <name>Zn(2+)</name>
        <dbReference type="ChEBI" id="CHEBI:29105"/>
    </cofactor>
    <text evidence="14">Binds 1 zinc ion per subunit.</text>
</comment>
<dbReference type="PANTHER" id="PTHR43326">
    <property type="entry name" value="METHIONYL-TRNA SYNTHETASE"/>
    <property type="match status" value="1"/>
</dbReference>
<evidence type="ECO:0000256" key="1">
    <source>
        <dbReference type="ARBA" id="ARBA00003314"/>
    </source>
</evidence>
<dbReference type="InterPro" id="IPR015413">
    <property type="entry name" value="Methionyl/Leucyl_tRNA_Synth"/>
</dbReference>
<keyword evidence="12 14" id="KW-0030">Aminoacyl-tRNA synthetase</keyword>
<feature type="binding site" evidence="14">
    <location>
        <position position="149"/>
    </location>
    <ligand>
        <name>Zn(2+)</name>
        <dbReference type="ChEBI" id="CHEBI:29105"/>
    </ligand>
</feature>
<dbReference type="CDD" id="cd02800">
    <property type="entry name" value="tRNA_bind_EcMetRS_like"/>
    <property type="match status" value="1"/>
</dbReference>
<keyword evidence="7 14" id="KW-0436">Ligase</keyword>
<dbReference type="GO" id="GO:0005737">
    <property type="term" value="C:cytoplasm"/>
    <property type="evidence" value="ECO:0007669"/>
    <property type="project" value="UniProtKB-SubCell"/>
</dbReference>
<dbReference type="NCBIfam" id="TIGR00398">
    <property type="entry name" value="metG"/>
    <property type="match status" value="1"/>
</dbReference>
<dbReference type="PRINTS" id="PR01041">
    <property type="entry name" value="TRNASYNTHMET"/>
</dbReference>
<dbReference type="InterPro" id="IPR012340">
    <property type="entry name" value="NA-bd_OB-fold"/>
</dbReference>
<keyword evidence="14" id="KW-0479">Metal-binding</keyword>
<dbReference type="CDD" id="cd00814">
    <property type="entry name" value="MetRS_core"/>
    <property type="match status" value="1"/>
</dbReference>
<evidence type="ECO:0000256" key="12">
    <source>
        <dbReference type="ARBA" id="ARBA00023146"/>
    </source>
</evidence>
<keyword evidence="8 14" id="KW-0547">Nucleotide-binding</keyword>
<organism evidence="16 17">
    <name type="scientific">Helicobacter apodemus</name>
    <dbReference type="NCBI Taxonomy" id="135569"/>
    <lineage>
        <taxon>Bacteria</taxon>
        <taxon>Pseudomonadati</taxon>
        <taxon>Campylobacterota</taxon>
        <taxon>Epsilonproteobacteria</taxon>
        <taxon>Campylobacterales</taxon>
        <taxon>Helicobacteraceae</taxon>
        <taxon>Helicobacter</taxon>
    </lineage>
</organism>
<dbReference type="PANTHER" id="PTHR43326:SF1">
    <property type="entry name" value="METHIONINE--TRNA LIGASE, MITOCHONDRIAL"/>
    <property type="match status" value="1"/>
</dbReference>
<keyword evidence="10 14" id="KW-0694">RNA-binding</keyword>
<dbReference type="Gene3D" id="2.40.50.140">
    <property type="entry name" value="Nucleic acid-binding proteins"/>
    <property type="match status" value="1"/>
</dbReference>
<dbReference type="Gene3D" id="1.10.730.10">
    <property type="entry name" value="Isoleucyl-tRNA Synthetase, Domain 1"/>
    <property type="match status" value="1"/>
</dbReference>
<dbReference type="SUPFAM" id="SSF52374">
    <property type="entry name" value="Nucleotidylyl transferase"/>
    <property type="match status" value="1"/>
</dbReference>
<dbReference type="Gene3D" id="2.170.220.10">
    <property type="match status" value="1"/>
</dbReference>
<keyword evidence="9 14" id="KW-0067">ATP-binding</keyword>
<comment type="subcellular location">
    <subcellularLocation>
        <location evidence="2 14">Cytoplasm</location>
    </subcellularLocation>
</comment>
<dbReference type="InterPro" id="IPR014729">
    <property type="entry name" value="Rossmann-like_a/b/a_fold"/>
</dbReference>
<dbReference type="InterPro" id="IPR004495">
    <property type="entry name" value="Met-tRNA-synth_bsu_C"/>
</dbReference>
<feature type="binding site" evidence="14">
    <location>
        <position position="134"/>
    </location>
    <ligand>
        <name>Zn(2+)</name>
        <dbReference type="ChEBI" id="CHEBI:29105"/>
    </ligand>
</feature>
<keyword evidence="5 14" id="KW-0963">Cytoplasm</keyword>
<reference evidence="16 17" key="1">
    <citation type="submission" date="2017-06" db="EMBL/GenBank/DDBJ databases">
        <title>Complete genome of Helicobacter apodemus.</title>
        <authorList>
            <person name="Cho S."/>
        </authorList>
    </citation>
    <scope>NUCLEOTIDE SEQUENCE [LARGE SCALE GENOMIC DNA]</scope>
    <source>
        <strain evidence="17">SNUVETPUB-15-01</strain>
    </source>
</reference>
<dbReference type="GO" id="GO:0006431">
    <property type="term" value="P:methionyl-tRNA aminoacylation"/>
    <property type="evidence" value="ECO:0007669"/>
    <property type="project" value="UniProtKB-UniRule"/>
</dbReference>
<comment type="catalytic activity">
    <reaction evidence="13 14">
        <text>tRNA(Met) + L-methionine + ATP = L-methionyl-tRNA(Met) + AMP + diphosphate</text>
        <dbReference type="Rhea" id="RHEA:13481"/>
        <dbReference type="Rhea" id="RHEA-COMP:9667"/>
        <dbReference type="Rhea" id="RHEA-COMP:9698"/>
        <dbReference type="ChEBI" id="CHEBI:30616"/>
        <dbReference type="ChEBI" id="CHEBI:33019"/>
        <dbReference type="ChEBI" id="CHEBI:57844"/>
        <dbReference type="ChEBI" id="CHEBI:78442"/>
        <dbReference type="ChEBI" id="CHEBI:78530"/>
        <dbReference type="ChEBI" id="CHEBI:456215"/>
        <dbReference type="EC" id="6.1.1.10"/>
    </reaction>
</comment>
<dbReference type="InterPro" id="IPR014758">
    <property type="entry name" value="Met-tRNA_synth"/>
</dbReference>
<gene>
    <name evidence="14" type="primary">metG</name>
    <name evidence="16" type="ORF">CDV25_07740</name>
</gene>
<evidence type="ECO:0000256" key="4">
    <source>
        <dbReference type="ARBA" id="ARBA00011738"/>
    </source>
</evidence>
<evidence type="ECO:0000256" key="11">
    <source>
        <dbReference type="ARBA" id="ARBA00022917"/>
    </source>
</evidence>
<dbReference type="GO" id="GO:0000049">
    <property type="term" value="F:tRNA binding"/>
    <property type="evidence" value="ECO:0007669"/>
    <property type="project" value="UniProtKB-UniRule"/>
</dbReference>
<proteinExistence type="inferred from homology"/>
<evidence type="ECO:0000256" key="9">
    <source>
        <dbReference type="ARBA" id="ARBA00022840"/>
    </source>
</evidence>
<evidence type="ECO:0000256" key="2">
    <source>
        <dbReference type="ARBA" id="ARBA00004496"/>
    </source>
</evidence>
<dbReference type="InterPro" id="IPR002547">
    <property type="entry name" value="tRNA-bd_dom"/>
</dbReference>
<accession>A0A2U8FF36</accession>
<evidence type="ECO:0000256" key="6">
    <source>
        <dbReference type="ARBA" id="ARBA00022555"/>
    </source>
</evidence>
<dbReference type="GO" id="GO:0004825">
    <property type="term" value="F:methionine-tRNA ligase activity"/>
    <property type="evidence" value="ECO:0007669"/>
    <property type="project" value="UniProtKB-UniRule"/>
</dbReference>
<keyword evidence="14" id="KW-0862">Zinc</keyword>